<dbReference type="STRING" id="1336337.A0A3N4JAL7"/>
<protein>
    <recommendedName>
        <fullName evidence="4">Peroxin 20</fullName>
    </recommendedName>
</protein>
<evidence type="ECO:0000256" key="1">
    <source>
        <dbReference type="SAM" id="MobiDB-lite"/>
    </source>
</evidence>
<feature type="compositionally biased region" description="Basic and acidic residues" evidence="1">
    <location>
        <begin position="231"/>
        <end position="248"/>
    </location>
</feature>
<evidence type="ECO:0008006" key="4">
    <source>
        <dbReference type="Google" id="ProtNLM"/>
    </source>
</evidence>
<evidence type="ECO:0000313" key="3">
    <source>
        <dbReference type="Proteomes" id="UP000276215"/>
    </source>
</evidence>
<dbReference type="OrthoDB" id="5407351at2759"/>
<feature type="region of interest" description="Disordered" evidence="1">
    <location>
        <begin position="206"/>
        <end position="249"/>
    </location>
</feature>
<dbReference type="AlphaFoldDB" id="A0A3N4JAL7"/>
<keyword evidence="3" id="KW-1185">Reference proteome</keyword>
<reference evidence="2 3" key="1">
    <citation type="journal article" date="2018" name="Nat. Ecol. Evol.">
        <title>Pezizomycetes genomes reveal the molecular basis of ectomycorrhizal truffle lifestyle.</title>
        <authorList>
            <person name="Murat C."/>
            <person name="Payen T."/>
            <person name="Noel B."/>
            <person name="Kuo A."/>
            <person name="Morin E."/>
            <person name="Chen J."/>
            <person name="Kohler A."/>
            <person name="Krizsan K."/>
            <person name="Balestrini R."/>
            <person name="Da Silva C."/>
            <person name="Montanini B."/>
            <person name="Hainaut M."/>
            <person name="Levati E."/>
            <person name="Barry K.W."/>
            <person name="Belfiori B."/>
            <person name="Cichocki N."/>
            <person name="Clum A."/>
            <person name="Dockter R.B."/>
            <person name="Fauchery L."/>
            <person name="Guy J."/>
            <person name="Iotti M."/>
            <person name="Le Tacon F."/>
            <person name="Lindquist E.A."/>
            <person name="Lipzen A."/>
            <person name="Malagnac F."/>
            <person name="Mello A."/>
            <person name="Molinier V."/>
            <person name="Miyauchi S."/>
            <person name="Poulain J."/>
            <person name="Riccioni C."/>
            <person name="Rubini A."/>
            <person name="Sitrit Y."/>
            <person name="Splivallo R."/>
            <person name="Traeger S."/>
            <person name="Wang M."/>
            <person name="Zifcakova L."/>
            <person name="Wipf D."/>
            <person name="Zambonelli A."/>
            <person name="Paolocci F."/>
            <person name="Nowrousian M."/>
            <person name="Ottonello S."/>
            <person name="Baldrian P."/>
            <person name="Spatafora J.W."/>
            <person name="Henrissat B."/>
            <person name="Nagy L.G."/>
            <person name="Aury J.M."/>
            <person name="Wincker P."/>
            <person name="Grigoriev I.V."/>
            <person name="Bonfante P."/>
            <person name="Martin F.M."/>
        </authorList>
    </citation>
    <scope>NUCLEOTIDE SEQUENCE [LARGE SCALE GENOMIC DNA]</scope>
    <source>
        <strain evidence="2 3">120613-1</strain>
    </source>
</reference>
<proteinExistence type="predicted"/>
<gene>
    <name evidence="2" type="ORF">L873DRAFT_1846036</name>
</gene>
<feature type="compositionally biased region" description="Low complexity" evidence="1">
    <location>
        <begin position="206"/>
        <end position="227"/>
    </location>
</feature>
<dbReference type="EMBL" id="ML120427">
    <property type="protein sequence ID" value="RPA95323.1"/>
    <property type="molecule type" value="Genomic_DNA"/>
</dbReference>
<feature type="region of interest" description="Disordered" evidence="1">
    <location>
        <begin position="306"/>
        <end position="335"/>
    </location>
</feature>
<feature type="compositionally biased region" description="Acidic residues" evidence="1">
    <location>
        <begin position="323"/>
        <end position="335"/>
    </location>
</feature>
<dbReference type="Proteomes" id="UP000276215">
    <property type="component" value="Unassembled WGS sequence"/>
</dbReference>
<organism evidence="2 3">
    <name type="scientific">Choiromyces venosus 120613-1</name>
    <dbReference type="NCBI Taxonomy" id="1336337"/>
    <lineage>
        <taxon>Eukaryota</taxon>
        <taxon>Fungi</taxon>
        <taxon>Dikarya</taxon>
        <taxon>Ascomycota</taxon>
        <taxon>Pezizomycotina</taxon>
        <taxon>Pezizomycetes</taxon>
        <taxon>Pezizales</taxon>
        <taxon>Tuberaceae</taxon>
        <taxon>Choiromyces</taxon>
    </lineage>
</organism>
<name>A0A3N4JAL7_9PEZI</name>
<evidence type="ECO:0000313" key="2">
    <source>
        <dbReference type="EMBL" id="RPA95323.1"/>
    </source>
</evidence>
<accession>A0A3N4JAL7</accession>
<sequence length="349" mass="38710">MALCGPSTALNSLRKHVSADKTLQQDRVQQQGTPSNVPSFPFVPLRNEVANKVTEHEFSQFSNPAVAATNLEIAAARHHHQQQQRFGNVDASWANDFQRLHVSAGPPLQLPHQQQQQWGGGWHEEFLSHPAAGGVYTTTPEHMQLDPQQQAMFPGTDISVGFPRYTPALQNSYYNPPATTTTTTTASIEEDLLTNEAFERAFESARAQLAEPSTTTPQPTTAPLPQAVVEETPKQEEANQDKDNDDLSRTAGNLLTSLQNNQSQKFRESNFLALMRRLRDREVKVEGDGLVEVSDDRGRRWGRDERVGVGVAIGGGESSGDGSDGDEGGDDDEEVWDRERFLEHSWWDL</sequence>